<name>A0A1E5IG77_ENDTX</name>
<gene>
    <name evidence="10" type="ORF">ATZ36_09715</name>
</gene>
<evidence type="ECO:0000256" key="1">
    <source>
        <dbReference type="ARBA" id="ARBA00004496"/>
    </source>
</evidence>
<dbReference type="AlphaFoldDB" id="A0A1E5IG77"/>
<evidence type="ECO:0000259" key="9">
    <source>
        <dbReference type="Pfam" id="PF01895"/>
    </source>
</evidence>
<evidence type="ECO:0000256" key="8">
    <source>
        <dbReference type="ARBA" id="ARBA00069911"/>
    </source>
</evidence>
<comment type="subcellular location">
    <subcellularLocation>
        <location evidence="1">Cytoplasm</location>
    </subcellularLocation>
</comment>
<comment type="function">
    <text evidence="7">Plays a role in the regulation of phosphate uptake.</text>
</comment>
<feature type="domain" description="PhoU" evidence="9">
    <location>
        <begin position="137"/>
        <end position="224"/>
    </location>
</feature>
<dbReference type="FunFam" id="1.20.58.220:FF:000004">
    <property type="entry name" value="Phosphate-specific transport system accessory protein PhoU"/>
    <property type="match status" value="1"/>
</dbReference>
<comment type="subunit">
    <text evidence="3">Homodimer.</text>
</comment>
<comment type="caution">
    <text evidence="10">The sequence shown here is derived from an EMBL/GenBank/DDBJ whole genome shotgun (WGS) entry which is preliminary data.</text>
</comment>
<comment type="similarity">
    <text evidence="2">Belongs to the PhoU family.</text>
</comment>
<organism evidence="10 11">
    <name type="scientific">Endomicrobium trichonymphae</name>
    <dbReference type="NCBI Taxonomy" id="1408204"/>
    <lineage>
        <taxon>Bacteria</taxon>
        <taxon>Pseudomonadati</taxon>
        <taxon>Elusimicrobiota</taxon>
        <taxon>Endomicrobiia</taxon>
        <taxon>Endomicrobiales</taxon>
        <taxon>Endomicrobiaceae</taxon>
        <taxon>Candidatus Endomicrobiellum</taxon>
    </lineage>
</organism>
<dbReference type="SUPFAM" id="SSF109755">
    <property type="entry name" value="PhoU-like"/>
    <property type="match status" value="1"/>
</dbReference>
<dbReference type="InterPro" id="IPR026022">
    <property type="entry name" value="PhoU_dom"/>
</dbReference>
<evidence type="ECO:0000313" key="10">
    <source>
        <dbReference type="EMBL" id="OEG69414.1"/>
    </source>
</evidence>
<keyword evidence="5" id="KW-0963">Cytoplasm</keyword>
<dbReference type="InterPro" id="IPR038078">
    <property type="entry name" value="PhoU-like_sf"/>
</dbReference>
<sequence>MLSLILFFNLTLGFVLGGGMRHFDVEMSALQNHLLDMAGLVQEMIKTAMQELVERDPKQADTVFSLEKEVNIQEIIIDDKCLKLIALNQPVSVDLRFITSAMRINSDLERMGDEAVNISEMALDLIKYPKIRSFIYIPKMVEVVQNMVIDCIRAFNTSDSELALSVLAKDDKVDDLKDKVLTNLKNLILKSSDINTIQRTVDLIFVTKSIERLGDHATNISEDVIFMVHGKDVRHPYSSHGVPVRSTSVLHSHARTTKLSS</sequence>
<dbReference type="GO" id="GO:0030643">
    <property type="term" value="P:intracellular phosphate ion homeostasis"/>
    <property type="evidence" value="ECO:0007669"/>
    <property type="project" value="InterPro"/>
</dbReference>
<dbReference type="GO" id="GO:0006817">
    <property type="term" value="P:phosphate ion transport"/>
    <property type="evidence" value="ECO:0007669"/>
    <property type="project" value="UniProtKB-KW"/>
</dbReference>
<dbReference type="PIRSF" id="PIRSF003107">
    <property type="entry name" value="PhoU"/>
    <property type="match status" value="1"/>
</dbReference>
<evidence type="ECO:0000256" key="3">
    <source>
        <dbReference type="ARBA" id="ARBA00011738"/>
    </source>
</evidence>
<dbReference type="Pfam" id="PF01895">
    <property type="entry name" value="PhoU"/>
    <property type="match status" value="2"/>
</dbReference>
<dbReference type="PANTHER" id="PTHR42930:SF3">
    <property type="entry name" value="PHOSPHATE-SPECIFIC TRANSPORT SYSTEM ACCESSORY PROTEIN PHOU"/>
    <property type="match status" value="1"/>
</dbReference>
<evidence type="ECO:0000256" key="7">
    <source>
        <dbReference type="ARBA" id="ARBA00056181"/>
    </source>
</evidence>
<dbReference type="Proteomes" id="UP000095237">
    <property type="component" value="Unassembled WGS sequence"/>
</dbReference>
<evidence type="ECO:0000256" key="6">
    <source>
        <dbReference type="ARBA" id="ARBA00022592"/>
    </source>
</evidence>
<dbReference type="Gene3D" id="1.20.58.220">
    <property type="entry name" value="Phosphate transport system protein phou homolog 2, domain 2"/>
    <property type="match status" value="2"/>
</dbReference>
<protein>
    <recommendedName>
        <fullName evidence="8">Phosphate-specific transport system accessory protein PhoU homolog</fullName>
    </recommendedName>
</protein>
<evidence type="ECO:0000256" key="5">
    <source>
        <dbReference type="ARBA" id="ARBA00022490"/>
    </source>
</evidence>
<evidence type="ECO:0000256" key="2">
    <source>
        <dbReference type="ARBA" id="ARBA00008107"/>
    </source>
</evidence>
<keyword evidence="11" id="KW-1185">Reference proteome</keyword>
<dbReference type="PANTHER" id="PTHR42930">
    <property type="entry name" value="PHOSPHATE-SPECIFIC TRANSPORT SYSTEM ACCESSORY PROTEIN PHOU"/>
    <property type="match status" value="1"/>
</dbReference>
<dbReference type="GO" id="GO:0045936">
    <property type="term" value="P:negative regulation of phosphate metabolic process"/>
    <property type="evidence" value="ECO:0007669"/>
    <property type="project" value="InterPro"/>
</dbReference>
<keyword evidence="4" id="KW-0813">Transport</keyword>
<keyword evidence="6" id="KW-0592">Phosphate transport</keyword>
<dbReference type="NCBIfam" id="TIGR02135">
    <property type="entry name" value="phoU_full"/>
    <property type="match status" value="1"/>
</dbReference>
<feature type="domain" description="PhoU" evidence="9">
    <location>
        <begin position="34"/>
        <end position="121"/>
    </location>
</feature>
<evidence type="ECO:0000313" key="11">
    <source>
        <dbReference type="Proteomes" id="UP000095237"/>
    </source>
</evidence>
<dbReference type="InterPro" id="IPR028366">
    <property type="entry name" value="PhoU"/>
</dbReference>
<accession>A0A1E5IG77</accession>
<reference evidence="10 11" key="1">
    <citation type="submission" date="2015-11" db="EMBL/GenBank/DDBJ databases">
        <title>Evidence for parallel genomic evolution in an endosymbiosis of termite gut flagellates.</title>
        <authorList>
            <person name="Zheng H."/>
        </authorList>
    </citation>
    <scope>NUCLEOTIDE SEQUENCE [LARGE SCALE GENOMIC DNA]</scope>
    <source>
        <strain evidence="10 11">CET450</strain>
    </source>
</reference>
<dbReference type="GO" id="GO:0005737">
    <property type="term" value="C:cytoplasm"/>
    <property type="evidence" value="ECO:0007669"/>
    <property type="project" value="UniProtKB-SubCell"/>
</dbReference>
<evidence type="ECO:0000256" key="4">
    <source>
        <dbReference type="ARBA" id="ARBA00022448"/>
    </source>
</evidence>
<proteinExistence type="inferred from homology"/>
<dbReference type="EMBL" id="LNVX01000724">
    <property type="protein sequence ID" value="OEG69414.1"/>
    <property type="molecule type" value="Genomic_DNA"/>
</dbReference>